<sequence>MPRKEELPQIGLKLPVPDYTLLKEEAARAGVLVNTYARQLVLTRGRRGGRVQAHYQRGRRCIRNC</sequence>
<evidence type="ECO:0008006" key="3">
    <source>
        <dbReference type="Google" id="ProtNLM"/>
    </source>
</evidence>
<name>A0ABY4GFN7_9BACT</name>
<keyword evidence="1" id="KW-0614">Plasmid</keyword>
<keyword evidence="2" id="KW-1185">Reference proteome</keyword>
<organism evidence="1 2">
    <name type="scientific">Hymenobacter volaticus</name>
    <dbReference type="NCBI Taxonomy" id="2932254"/>
    <lineage>
        <taxon>Bacteria</taxon>
        <taxon>Pseudomonadati</taxon>
        <taxon>Bacteroidota</taxon>
        <taxon>Cytophagia</taxon>
        <taxon>Cytophagales</taxon>
        <taxon>Hymenobacteraceae</taxon>
        <taxon>Hymenobacter</taxon>
    </lineage>
</organism>
<dbReference type="EMBL" id="CP095065">
    <property type="protein sequence ID" value="UOQ69304.1"/>
    <property type="molecule type" value="Genomic_DNA"/>
</dbReference>
<dbReference type="Proteomes" id="UP000830401">
    <property type="component" value="Plasmid unnamed4"/>
</dbReference>
<evidence type="ECO:0000313" key="2">
    <source>
        <dbReference type="Proteomes" id="UP000830401"/>
    </source>
</evidence>
<reference evidence="1" key="1">
    <citation type="submission" date="2022-04" db="EMBL/GenBank/DDBJ databases">
        <title>Hymenobacter sp. isolated from the air.</title>
        <authorList>
            <person name="Won M."/>
            <person name="Lee C.-M."/>
            <person name="Woen H.-Y."/>
            <person name="Kwon S.-W."/>
        </authorList>
    </citation>
    <scope>NUCLEOTIDE SEQUENCE</scope>
    <source>
        <strain evidence="1">5420S-77</strain>
        <plasmid evidence="1">unnamed4</plasmid>
    </source>
</reference>
<evidence type="ECO:0000313" key="1">
    <source>
        <dbReference type="EMBL" id="UOQ69304.1"/>
    </source>
</evidence>
<gene>
    <name evidence="1" type="ORF">MUN86_26765</name>
</gene>
<accession>A0ABY4GFN7</accession>
<dbReference type="RefSeq" id="WP_245127059.1">
    <property type="nucleotide sequence ID" value="NZ_CP095065.1"/>
</dbReference>
<geneLocation type="plasmid" evidence="1 2">
    <name>unnamed4</name>
</geneLocation>
<proteinExistence type="predicted"/>
<protein>
    <recommendedName>
        <fullName evidence="3">Toxin-antitoxin system HicB family antitoxin</fullName>
    </recommendedName>
</protein>